<organism evidence="1 2">
    <name type="scientific">Phyllobacterium myrsinacearum</name>
    <dbReference type="NCBI Taxonomy" id="28101"/>
    <lineage>
        <taxon>Bacteria</taxon>
        <taxon>Pseudomonadati</taxon>
        <taxon>Pseudomonadota</taxon>
        <taxon>Alphaproteobacteria</taxon>
        <taxon>Hyphomicrobiales</taxon>
        <taxon>Phyllobacteriaceae</taxon>
        <taxon>Phyllobacterium</taxon>
    </lineage>
</organism>
<protein>
    <submittedName>
        <fullName evidence="1">Uncharacterized protein</fullName>
    </submittedName>
</protein>
<comment type="caution">
    <text evidence="1">The sequence shown here is derived from an EMBL/GenBank/DDBJ whole genome shotgun (WGS) entry which is preliminary data.</text>
</comment>
<evidence type="ECO:0000313" key="2">
    <source>
        <dbReference type="Proteomes" id="UP000549052"/>
    </source>
</evidence>
<reference evidence="1 2" key="1">
    <citation type="submission" date="2020-07" db="EMBL/GenBank/DDBJ databases">
        <title>Genomic Encyclopedia of Type Strains, Phase IV (KMG-V): Genome sequencing to study the core and pangenomes of soil and plant-associated prokaryotes.</title>
        <authorList>
            <person name="Whitman W."/>
        </authorList>
    </citation>
    <scope>NUCLEOTIDE SEQUENCE [LARGE SCALE GENOMIC DNA]</scope>
    <source>
        <strain evidence="1 2">AN3</strain>
    </source>
</reference>
<dbReference type="Proteomes" id="UP000549052">
    <property type="component" value="Unassembled WGS sequence"/>
</dbReference>
<gene>
    <name evidence="1" type="ORF">FHW16_001550</name>
</gene>
<sequence>MTTKTRFRLQVGESTFGRMNHARLNLIGALDLLNDAMEKLANGECVGGKHAVEAAHNQIEDSGREELAMIASLADFEPVWRIDGALHQRRKEFLNARAKELVATATWTEDAFEMTWDTNFIRVDGKDNWVGTSGTSDCWICNVGLTSLYAHLHCEQLPESVSRLSKWLQDGRSSR</sequence>
<dbReference type="EMBL" id="JACGXN010000001">
    <property type="protein sequence ID" value="MBA8877868.1"/>
    <property type="molecule type" value="Genomic_DNA"/>
</dbReference>
<evidence type="ECO:0000313" key="1">
    <source>
        <dbReference type="EMBL" id="MBA8877868.1"/>
    </source>
</evidence>
<accession>A0A839EHN0</accession>
<proteinExistence type="predicted"/>
<keyword evidence="2" id="KW-1185">Reference proteome</keyword>
<name>A0A839EHN0_9HYPH</name>
<dbReference type="RefSeq" id="WP_182548468.1">
    <property type="nucleotide sequence ID" value="NZ_JACGXN010000001.1"/>
</dbReference>
<dbReference type="AlphaFoldDB" id="A0A839EHN0"/>